<accession>A0A2P2JMX3</accession>
<keyword evidence="2" id="KW-0964">Secreted</keyword>
<dbReference type="AlphaFoldDB" id="A0A2P2JMX3"/>
<organism evidence="3">
    <name type="scientific">Rhizophora mucronata</name>
    <name type="common">Asiatic mangrove</name>
    <dbReference type="NCBI Taxonomy" id="61149"/>
    <lineage>
        <taxon>Eukaryota</taxon>
        <taxon>Viridiplantae</taxon>
        <taxon>Streptophyta</taxon>
        <taxon>Embryophyta</taxon>
        <taxon>Tracheophyta</taxon>
        <taxon>Spermatophyta</taxon>
        <taxon>Magnoliopsida</taxon>
        <taxon>eudicotyledons</taxon>
        <taxon>Gunneridae</taxon>
        <taxon>Pentapetalae</taxon>
        <taxon>rosids</taxon>
        <taxon>fabids</taxon>
        <taxon>Malpighiales</taxon>
        <taxon>Rhizophoraceae</taxon>
        <taxon>Rhizophora</taxon>
    </lineage>
</organism>
<dbReference type="SUPFAM" id="SSF51126">
    <property type="entry name" value="Pectin lyase-like"/>
    <property type="match status" value="1"/>
</dbReference>
<proteinExistence type="predicted"/>
<evidence type="ECO:0000256" key="2">
    <source>
        <dbReference type="ARBA" id="ARBA00022512"/>
    </source>
</evidence>
<evidence type="ECO:0000256" key="1">
    <source>
        <dbReference type="ARBA" id="ARBA00004191"/>
    </source>
</evidence>
<sequence length="71" mass="7271">MSDVSFVRVNGTSSGPIAINLKCGAYVGCTNIQLQLVHIIPAVKTKTVVASCVNAHGTAVDTFPNVTAAQA</sequence>
<dbReference type="InterPro" id="IPR012334">
    <property type="entry name" value="Pectin_lyas_fold"/>
</dbReference>
<evidence type="ECO:0000313" key="3">
    <source>
        <dbReference type="EMBL" id="MBW94792.1"/>
    </source>
</evidence>
<reference evidence="3" key="1">
    <citation type="submission" date="2018-02" db="EMBL/GenBank/DDBJ databases">
        <title>Rhizophora mucronata_Transcriptome.</title>
        <authorList>
            <person name="Meera S.P."/>
            <person name="Sreeshan A."/>
            <person name="Augustine A."/>
        </authorList>
    </citation>
    <scope>NUCLEOTIDE SEQUENCE</scope>
    <source>
        <tissue evidence="3">Leaf</tissue>
    </source>
</reference>
<dbReference type="InterPro" id="IPR011050">
    <property type="entry name" value="Pectin_lyase_fold/virulence"/>
</dbReference>
<name>A0A2P2JMX3_RHIMU</name>
<dbReference type="EMBL" id="GGEC01014309">
    <property type="protein sequence ID" value="MBW94792.1"/>
    <property type="molecule type" value="Transcribed_RNA"/>
</dbReference>
<dbReference type="Gene3D" id="2.160.20.10">
    <property type="entry name" value="Single-stranded right-handed beta-helix, Pectin lyase-like"/>
    <property type="match status" value="1"/>
</dbReference>
<comment type="subcellular location">
    <subcellularLocation>
        <location evidence="1">Secreted</location>
        <location evidence="1">Cell wall</location>
    </subcellularLocation>
</comment>
<protein>
    <submittedName>
        <fullName evidence="3">Uncharacterized protein</fullName>
    </submittedName>
</protein>
<keyword evidence="2" id="KW-0134">Cell wall</keyword>